<reference evidence="3" key="1">
    <citation type="journal article" date="2020" name="bioRxiv">
        <title>Chromosome-level reference genome of the European wasp spider Argiope bruennichi: a resource for studies on range expansion and evolutionary adaptation.</title>
        <authorList>
            <person name="Sheffer M.M."/>
            <person name="Hoppe A."/>
            <person name="Krehenwinkel H."/>
            <person name="Uhl G."/>
            <person name="Kuss A.W."/>
            <person name="Jensen L."/>
            <person name="Jensen C."/>
            <person name="Gillespie R.G."/>
            <person name="Hoff K.J."/>
            <person name="Prost S."/>
        </authorList>
    </citation>
    <scope>NUCLEOTIDE SEQUENCE</scope>
</reference>
<dbReference type="InterPro" id="IPR007867">
    <property type="entry name" value="GMC_OxRtase_C"/>
</dbReference>
<dbReference type="AlphaFoldDB" id="A0A8T0F3V7"/>
<evidence type="ECO:0000313" key="3">
    <source>
        <dbReference type="EMBL" id="KAF8783202.1"/>
    </source>
</evidence>
<organism evidence="3 4">
    <name type="scientific">Argiope bruennichi</name>
    <name type="common">Wasp spider</name>
    <name type="synonym">Aranea bruennichi</name>
    <dbReference type="NCBI Taxonomy" id="94029"/>
    <lineage>
        <taxon>Eukaryota</taxon>
        <taxon>Metazoa</taxon>
        <taxon>Ecdysozoa</taxon>
        <taxon>Arthropoda</taxon>
        <taxon>Chelicerata</taxon>
        <taxon>Arachnida</taxon>
        <taxon>Araneae</taxon>
        <taxon>Araneomorphae</taxon>
        <taxon>Entelegynae</taxon>
        <taxon>Araneoidea</taxon>
        <taxon>Araneidae</taxon>
        <taxon>Argiope</taxon>
    </lineage>
</organism>
<dbReference type="InterPro" id="IPR012132">
    <property type="entry name" value="GMC_OxRdtase"/>
</dbReference>
<dbReference type="GO" id="GO:0016614">
    <property type="term" value="F:oxidoreductase activity, acting on CH-OH group of donors"/>
    <property type="evidence" value="ECO:0007669"/>
    <property type="project" value="InterPro"/>
</dbReference>
<dbReference type="SUPFAM" id="SSF54373">
    <property type="entry name" value="FAD-linked reductases, C-terminal domain"/>
    <property type="match status" value="1"/>
</dbReference>
<evidence type="ECO:0000256" key="1">
    <source>
        <dbReference type="ARBA" id="ARBA00010790"/>
    </source>
</evidence>
<feature type="domain" description="Glucose-methanol-choline oxidoreductase C-terminal" evidence="2">
    <location>
        <begin position="44"/>
        <end position="185"/>
    </location>
</feature>
<dbReference type="GO" id="GO:0050660">
    <property type="term" value="F:flavin adenine dinucleotide binding"/>
    <property type="evidence" value="ECO:0007669"/>
    <property type="project" value="InterPro"/>
</dbReference>
<dbReference type="SUPFAM" id="SSF51905">
    <property type="entry name" value="FAD/NAD(P)-binding domain"/>
    <property type="match status" value="1"/>
</dbReference>
<comment type="caution">
    <text evidence="3">The sequence shown here is derived from an EMBL/GenBank/DDBJ whole genome shotgun (WGS) entry which is preliminary data.</text>
</comment>
<evidence type="ECO:0000259" key="2">
    <source>
        <dbReference type="Pfam" id="PF05199"/>
    </source>
</evidence>
<name>A0A8T0F3V7_ARGBR</name>
<dbReference type="EMBL" id="JABXBU010001863">
    <property type="protein sequence ID" value="KAF8783202.1"/>
    <property type="molecule type" value="Genomic_DNA"/>
</dbReference>
<gene>
    <name evidence="3" type="ORF">HNY73_013397</name>
</gene>
<dbReference type="Gene3D" id="3.30.560.10">
    <property type="entry name" value="Glucose Oxidase, domain 3"/>
    <property type="match status" value="1"/>
</dbReference>
<dbReference type="Gene3D" id="3.50.50.60">
    <property type="entry name" value="FAD/NAD(P)-binding domain"/>
    <property type="match status" value="1"/>
</dbReference>
<sequence>MYFLEFPLIVPRNQTNFKPGVFEKVFGDYKDTPIFLCGAMPTQPKSKGTVRLQSTDPYAQPLIDPNYLADHRDVQAIVNGLKTCQQILLTEPLRKIGAKAFDKPNPGCANLVDKGDKYYECIARGAVLPISHAVGTAKMGDPSDPTTVVDPLLRVKGLKGLRIVDGSTMPIIPSANSNIPEIMLAEKASDLIKQTVQCAPKISIDIFKFNF</sequence>
<proteinExistence type="inferred from homology"/>
<comment type="similarity">
    <text evidence="1">Belongs to the GMC oxidoreductase family.</text>
</comment>
<evidence type="ECO:0000313" key="4">
    <source>
        <dbReference type="Proteomes" id="UP000807504"/>
    </source>
</evidence>
<dbReference type="Pfam" id="PF05199">
    <property type="entry name" value="GMC_oxred_C"/>
    <property type="match status" value="1"/>
</dbReference>
<keyword evidence="4" id="KW-1185">Reference proteome</keyword>
<dbReference type="PANTHER" id="PTHR11552">
    <property type="entry name" value="GLUCOSE-METHANOL-CHOLINE GMC OXIDOREDUCTASE"/>
    <property type="match status" value="1"/>
</dbReference>
<dbReference type="Proteomes" id="UP000807504">
    <property type="component" value="Unassembled WGS sequence"/>
</dbReference>
<dbReference type="PANTHER" id="PTHR11552:SF147">
    <property type="entry name" value="CHOLINE DEHYDROGENASE, MITOCHONDRIAL"/>
    <property type="match status" value="1"/>
</dbReference>
<dbReference type="InterPro" id="IPR036188">
    <property type="entry name" value="FAD/NAD-bd_sf"/>
</dbReference>
<protein>
    <submittedName>
        <fullName evidence="3">Glucose dehydrogenase like protein</fullName>
    </submittedName>
</protein>
<accession>A0A8T0F3V7</accession>
<reference evidence="3" key="2">
    <citation type="submission" date="2020-06" db="EMBL/GenBank/DDBJ databases">
        <authorList>
            <person name="Sheffer M."/>
        </authorList>
    </citation>
    <scope>NUCLEOTIDE SEQUENCE</scope>
</reference>